<dbReference type="Gene3D" id="1.20.1280.50">
    <property type="match status" value="1"/>
</dbReference>
<dbReference type="EMBL" id="CM007656">
    <property type="protein sequence ID" value="ONI00577.1"/>
    <property type="molecule type" value="Genomic_DNA"/>
</dbReference>
<dbReference type="InterPro" id="IPR017451">
    <property type="entry name" value="F-box-assoc_interact_dom"/>
</dbReference>
<evidence type="ECO:0000313" key="3">
    <source>
        <dbReference type="Proteomes" id="UP000006882"/>
    </source>
</evidence>
<dbReference type="InterPro" id="IPR006527">
    <property type="entry name" value="F-box-assoc_dom_typ1"/>
</dbReference>
<dbReference type="InterPro" id="IPR036047">
    <property type="entry name" value="F-box-like_dom_sf"/>
</dbReference>
<dbReference type="Gramene" id="ONI00577">
    <property type="protein sequence ID" value="ONI00577"/>
    <property type="gene ID" value="PRUPE_6G096300"/>
</dbReference>
<keyword evidence="3" id="KW-1185">Reference proteome</keyword>
<dbReference type="PROSITE" id="PS50181">
    <property type="entry name" value="FBOX"/>
    <property type="match status" value="1"/>
</dbReference>
<protein>
    <recommendedName>
        <fullName evidence="1">F-box domain-containing protein</fullName>
    </recommendedName>
</protein>
<gene>
    <name evidence="2" type="ORF">PRUPE_6G096300</name>
</gene>
<sequence>MEKLNQVAKTRDAFPAVARLLSLDRDVLRDILSRLPVKSLIRCTSVCKTWIPIIKSQDLIRKHLIRALNSNDLLLLHTVSGEECKTVLHKTLVKELTEEVYSVRYDAEDLGLYCPIEFPISHKKKLHNSFLRVVGVCDGLVCLADDIFRYGSTFIIWNPCIRKSVTLPSPGVTFRKNGGYDATIGFGFDATTNDYKVVRLVVDQVGSPTIAEVYSLANGSWTSPRPVTPECEIDGAAFQASVNGALHWPAIPRKTVDDLCYFILAFDLGSELFREMPMPESFEWHTSLGLQLSVSGDRKSIALFVMDHRCANYENYFLDIWVMKDYGIYESWTRLIRLGPQGPERRLPRALGFRKSGEVLLSLCGERNHVDGRSPNELGSLDPASREYISTEITGYDYCVVDSYTESLLLLDKVSNKEKEQEISFYNSYVLGLSTT</sequence>
<dbReference type="EMBL" id="CM007656">
    <property type="protein sequence ID" value="ONI00576.1"/>
    <property type="molecule type" value="Genomic_DNA"/>
</dbReference>
<dbReference type="SUPFAM" id="SSF81383">
    <property type="entry name" value="F-box domain"/>
    <property type="match status" value="1"/>
</dbReference>
<dbReference type="eggNOG" id="ENOG502QS4I">
    <property type="taxonomic scope" value="Eukaryota"/>
</dbReference>
<evidence type="ECO:0000259" key="1">
    <source>
        <dbReference type="PROSITE" id="PS50181"/>
    </source>
</evidence>
<feature type="domain" description="F-box" evidence="1">
    <location>
        <begin position="17"/>
        <end position="63"/>
    </location>
</feature>
<dbReference type="InterPro" id="IPR050796">
    <property type="entry name" value="SCF_F-box_component"/>
</dbReference>
<dbReference type="AlphaFoldDB" id="A0A251NMN3"/>
<dbReference type="PANTHER" id="PTHR31672:SF10">
    <property type="entry name" value="F-BOX DOMAIN-CONTAINING PROTEIN"/>
    <property type="match status" value="1"/>
</dbReference>
<evidence type="ECO:0000313" key="2">
    <source>
        <dbReference type="EMBL" id="ONI00576.1"/>
    </source>
</evidence>
<dbReference type="Pfam" id="PF00646">
    <property type="entry name" value="F-box"/>
    <property type="match status" value="1"/>
</dbReference>
<dbReference type="SMART" id="SM00256">
    <property type="entry name" value="FBOX"/>
    <property type="match status" value="1"/>
</dbReference>
<dbReference type="CDD" id="cd22157">
    <property type="entry name" value="F-box_AtFBW1-like"/>
    <property type="match status" value="1"/>
</dbReference>
<dbReference type="STRING" id="3760.A0A251NMN3"/>
<reference evidence="2 3" key="1">
    <citation type="journal article" date="2013" name="Nat. Genet.">
        <title>The high-quality draft genome of peach (Prunus persica) identifies unique patterns of genetic diversity, domestication and genome evolution.</title>
        <authorList>
            <consortium name="International Peach Genome Initiative"/>
            <person name="Verde I."/>
            <person name="Abbott A.G."/>
            <person name="Scalabrin S."/>
            <person name="Jung S."/>
            <person name="Shu S."/>
            <person name="Marroni F."/>
            <person name="Zhebentyayeva T."/>
            <person name="Dettori M.T."/>
            <person name="Grimwood J."/>
            <person name="Cattonaro F."/>
            <person name="Zuccolo A."/>
            <person name="Rossini L."/>
            <person name="Jenkins J."/>
            <person name="Vendramin E."/>
            <person name="Meisel L.A."/>
            <person name="Decroocq V."/>
            <person name="Sosinski B."/>
            <person name="Prochnik S."/>
            <person name="Mitros T."/>
            <person name="Policriti A."/>
            <person name="Cipriani G."/>
            <person name="Dondini L."/>
            <person name="Ficklin S."/>
            <person name="Goodstein D.M."/>
            <person name="Xuan P."/>
            <person name="Del Fabbro C."/>
            <person name="Aramini V."/>
            <person name="Copetti D."/>
            <person name="Gonzalez S."/>
            <person name="Horner D.S."/>
            <person name="Falchi R."/>
            <person name="Lucas S."/>
            <person name="Mica E."/>
            <person name="Maldonado J."/>
            <person name="Lazzari B."/>
            <person name="Bielenberg D."/>
            <person name="Pirona R."/>
            <person name="Miculan M."/>
            <person name="Barakat A."/>
            <person name="Testolin R."/>
            <person name="Stella A."/>
            <person name="Tartarini S."/>
            <person name="Tonutti P."/>
            <person name="Arus P."/>
            <person name="Orellana A."/>
            <person name="Wells C."/>
            <person name="Main D."/>
            <person name="Vizzotto G."/>
            <person name="Silva H."/>
            <person name="Salamini F."/>
            <person name="Schmutz J."/>
            <person name="Morgante M."/>
            <person name="Rokhsar D.S."/>
        </authorList>
    </citation>
    <scope>NUCLEOTIDE SEQUENCE [LARGE SCALE GENOMIC DNA]</scope>
    <source>
        <strain evidence="3">cv. Nemared</strain>
    </source>
</reference>
<dbReference type="PANTHER" id="PTHR31672">
    <property type="entry name" value="BNACNNG10540D PROTEIN"/>
    <property type="match status" value="1"/>
</dbReference>
<dbReference type="Pfam" id="PF07734">
    <property type="entry name" value="FBA_1"/>
    <property type="match status" value="1"/>
</dbReference>
<dbReference type="Proteomes" id="UP000006882">
    <property type="component" value="Chromosome G6"/>
</dbReference>
<reference evidence="2" key="2">
    <citation type="submission" date="2016-12" db="EMBL/GenBank/DDBJ databases">
        <title>WGS assembly of Prunus persica.</title>
        <authorList>
            <person name="Verde I."/>
            <person name="Jenkins J."/>
            <person name="Dondini L."/>
            <person name="Micali S."/>
            <person name="Pagliarani G."/>
            <person name="Vendramin E."/>
            <person name="Paris R."/>
            <person name="Aramini V."/>
            <person name="Gazza L."/>
            <person name="Rossini L."/>
            <person name="Bassi D."/>
            <person name="Troggio M."/>
            <person name="Shu S."/>
            <person name="Grimwood J.H."/>
            <person name="Tartarini S."/>
            <person name="Dettori M.T."/>
            <person name="Schmutz J."/>
        </authorList>
    </citation>
    <scope>NUCLEOTIDE SEQUENCE</scope>
</reference>
<dbReference type="NCBIfam" id="TIGR01640">
    <property type="entry name" value="F_box_assoc_1"/>
    <property type="match status" value="1"/>
</dbReference>
<accession>A0A251NMN3</accession>
<organism evidence="2 3">
    <name type="scientific">Prunus persica</name>
    <name type="common">Peach</name>
    <name type="synonym">Amygdalus persica</name>
    <dbReference type="NCBI Taxonomy" id="3760"/>
    <lineage>
        <taxon>Eukaryota</taxon>
        <taxon>Viridiplantae</taxon>
        <taxon>Streptophyta</taxon>
        <taxon>Embryophyta</taxon>
        <taxon>Tracheophyta</taxon>
        <taxon>Spermatophyta</taxon>
        <taxon>Magnoliopsida</taxon>
        <taxon>eudicotyledons</taxon>
        <taxon>Gunneridae</taxon>
        <taxon>Pentapetalae</taxon>
        <taxon>rosids</taxon>
        <taxon>fabids</taxon>
        <taxon>Rosales</taxon>
        <taxon>Rosaceae</taxon>
        <taxon>Amygdaloideae</taxon>
        <taxon>Amygdaleae</taxon>
        <taxon>Prunus</taxon>
    </lineage>
</organism>
<name>A0A251NMN3_PRUPE</name>
<proteinExistence type="predicted"/>
<dbReference type="Gramene" id="ONI00576">
    <property type="protein sequence ID" value="ONI00576"/>
    <property type="gene ID" value="PRUPE_6G096300"/>
</dbReference>
<dbReference type="InterPro" id="IPR001810">
    <property type="entry name" value="F-box_dom"/>
</dbReference>